<name>A0ABD0MAG6_9CAEN</name>
<keyword evidence="3" id="KW-1185">Reference proteome</keyword>
<feature type="region of interest" description="Disordered" evidence="1">
    <location>
        <begin position="342"/>
        <end position="442"/>
    </location>
</feature>
<feature type="compositionally biased region" description="Low complexity" evidence="1">
    <location>
        <begin position="158"/>
        <end position="169"/>
    </location>
</feature>
<feature type="region of interest" description="Disordered" evidence="1">
    <location>
        <begin position="242"/>
        <end position="266"/>
    </location>
</feature>
<feature type="region of interest" description="Disordered" evidence="1">
    <location>
        <begin position="146"/>
        <end position="172"/>
    </location>
</feature>
<reference evidence="2 3" key="1">
    <citation type="journal article" date="2023" name="Sci. Data">
        <title>Genome assembly of the Korean intertidal mud-creeper Batillaria attramentaria.</title>
        <authorList>
            <person name="Patra A.K."/>
            <person name="Ho P.T."/>
            <person name="Jun S."/>
            <person name="Lee S.J."/>
            <person name="Kim Y."/>
            <person name="Won Y.J."/>
        </authorList>
    </citation>
    <scope>NUCLEOTIDE SEQUENCE [LARGE SCALE GENOMIC DNA]</scope>
    <source>
        <strain evidence="2">Wonlab-2016</strain>
    </source>
</reference>
<sequence>MTSHSESFCRDRRLYDVRRGVVYLRRTDDLAQRQWRHYGAVPAIKTHVIRDIGVTTVLPDLSMSQSDVTLDDSRTELRGTESRATTAEETEGVRKHEDVHLNVPTQDKSSGPLRPTISLTTVSRNERILSPGPILPKLSPIPSVNTSVTVQSPHQVDSSKSPSPVSAVSTGTAGGQLRALLFSSRDGQAQASSPPFSMSTEERHVLRESHSLAAGHVTGGAFNTWGSRDWEPSADKVEPLQPRNYAPKHYPPMSRVVGAGRKGAGKRQLRTLTDFRSRNGTIRVIRPPGPIIETRRTQGTQGVDVDDEAFDVEALDREKTYAMLKRIDRLLEPSRAYFTSDLASSQREVTLSSSSTPTTPSLTDTLPKGDHVYSHRDPDTGQSYRDLGLNPRATYKPRRRHSPPVQQPNSREGQHKRGKRDPHHGHGPTVNLQARARDPTSQASLATVVRRLESKGMDLHQKCQDWIRRNFPASGTMTQRGS</sequence>
<evidence type="ECO:0000313" key="2">
    <source>
        <dbReference type="EMBL" id="KAK7508356.1"/>
    </source>
</evidence>
<feature type="compositionally biased region" description="Basic and acidic residues" evidence="1">
    <location>
        <begin position="72"/>
        <end position="81"/>
    </location>
</feature>
<feature type="compositionally biased region" description="Polar residues" evidence="1">
    <location>
        <begin position="146"/>
        <end position="156"/>
    </location>
</feature>
<dbReference type="EMBL" id="JACVVK020000002">
    <property type="protein sequence ID" value="KAK7508356.1"/>
    <property type="molecule type" value="Genomic_DNA"/>
</dbReference>
<protein>
    <submittedName>
        <fullName evidence="2">Uncharacterized protein</fullName>
    </submittedName>
</protein>
<feature type="compositionally biased region" description="Low complexity" evidence="1">
    <location>
        <begin position="350"/>
        <end position="366"/>
    </location>
</feature>
<comment type="caution">
    <text evidence="2">The sequence shown here is derived from an EMBL/GenBank/DDBJ whole genome shotgun (WGS) entry which is preliminary data.</text>
</comment>
<evidence type="ECO:0000256" key="1">
    <source>
        <dbReference type="SAM" id="MobiDB-lite"/>
    </source>
</evidence>
<gene>
    <name evidence="2" type="ORF">BaRGS_00000595</name>
</gene>
<dbReference type="Proteomes" id="UP001519460">
    <property type="component" value="Unassembled WGS sequence"/>
</dbReference>
<feature type="compositionally biased region" description="Basic and acidic residues" evidence="1">
    <location>
        <begin position="367"/>
        <end position="379"/>
    </location>
</feature>
<proteinExistence type="predicted"/>
<accession>A0ABD0MAG6</accession>
<feature type="region of interest" description="Disordered" evidence="1">
    <location>
        <begin position="72"/>
        <end position="95"/>
    </location>
</feature>
<evidence type="ECO:0000313" key="3">
    <source>
        <dbReference type="Proteomes" id="UP001519460"/>
    </source>
</evidence>
<feature type="compositionally biased region" description="Basic residues" evidence="1">
    <location>
        <begin position="414"/>
        <end position="426"/>
    </location>
</feature>
<organism evidence="2 3">
    <name type="scientific">Batillaria attramentaria</name>
    <dbReference type="NCBI Taxonomy" id="370345"/>
    <lineage>
        <taxon>Eukaryota</taxon>
        <taxon>Metazoa</taxon>
        <taxon>Spiralia</taxon>
        <taxon>Lophotrochozoa</taxon>
        <taxon>Mollusca</taxon>
        <taxon>Gastropoda</taxon>
        <taxon>Caenogastropoda</taxon>
        <taxon>Sorbeoconcha</taxon>
        <taxon>Cerithioidea</taxon>
        <taxon>Batillariidae</taxon>
        <taxon>Batillaria</taxon>
    </lineage>
</organism>
<dbReference type="AlphaFoldDB" id="A0ABD0MAG6"/>